<keyword evidence="11 16" id="KW-0829">Tyrosine-protein kinase</keyword>
<organism evidence="20 21">
    <name type="scientific">Panagrellus redivivus</name>
    <name type="common">Microworm</name>
    <dbReference type="NCBI Taxonomy" id="6233"/>
    <lineage>
        <taxon>Eukaryota</taxon>
        <taxon>Metazoa</taxon>
        <taxon>Ecdysozoa</taxon>
        <taxon>Nematoda</taxon>
        <taxon>Chromadorea</taxon>
        <taxon>Rhabditida</taxon>
        <taxon>Tylenchina</taxon>
        <taxon>Panagrolaimomorpha</taxon>
        <taxon>Panagrolaimoidea</taxon>
        <taxon>Panagrolaimidae</taxon>
        <taxon>Panagrellus</taxon>
    </lineage>
</organism>
<evidence type="ECO:0000256" key="8">
    <source>
        <dbReference type="ARBA" id="ARBA00022840"/>
    </source>
</evidence>
<dbReference type="Gene3D" id="1.10.510.10">
    <property type="entry name" value="Transferase(Phosphotransferase) domain 1"/>
    <property type="match status" value="1"/>
</dbReference>
<dbReference type="AlphaFoldDB" id="A0A7E4VQL2"/>
<evidence type="ECO:0000256" key="12">
    <source>
        <dbReference type="ARBA" id="ARBA00051245"/>
    </source>
</evidence>
<accession>A0A7E4VQL2</accession>
<evidence type="ECO:0000256" key="5">
    <source>
        <dbReference type="ARBA" id="ARBA00022679"/>
    </source>
</evidence>
<evidence type="ECO:0000256" key="15">
    <source>
        <dbReference type="PROSITE-ProRule" id="PRU10141"/>
    </source>
</evidence>
<dbReference type="InterPro" id="IPR001245">
    <property type="entry name" value="Ser-Thr/Tyr_kinase_cat_dom"/>
</dbReference>
<keyword evidence="3" id="KW-1003">Cell membrane</keyword>
<feature type="compositionally biased region" description="Basic and acidic residues" evidence="17">
    <location>
        <begin position="1"/>
        <end position="20"/>
    </location>
</feature>
<evidence type="ECO:0000259" key="18">
    <source>
        <dbReference type="PROSITE" id="PS50001"/>
    </source>
</evidence>
<dbReference type="EC" id="2.7.10.2" evidence="16"/>
<dbReference type="InterPro" id="IPR011009">
    <property type="entry name" value="Kinase-like_dom_sf"/>
</dbReference>
<dbReference type="CDD" id="cd10361">
    <property type="entry name" value="SH2_Fps_family"/>
    <property type="match status" value="1"/>
</dbReference>
<evidence type="ECO:0000256" key="2">
    <source>
        <dbReference type="ARBA" id="ARBA00004496"/>
    </source>
</evidence>
<dbReference type="PROSITE" id="PS00107">
    <property type="entry name" value="PROTEIN_KINASE_ATP"/>
    <property type="match status" value="1"/>
</dbReference>
<dbReference type="InterPro" id="IPR000980">
    <property type="entry name" value="SH2"/>
</dbReference>
<dbReference type="CDD" id="cd00192">
    <property type="entry name" value="PTKc"/>
    <property type="match status" value="1"/>
</dbReference>
<dbReference type="SUPFAM" id="SSF56112">
    <property type="entry name" value="Protein kinase-like (PK-like)"/>
    <property type="match status" value="1"/>
</dbReference>
<dbReference type="InterPro" id="IPR050198">
    <property type="entry name" value="Non-receptor_tyrosine_kinases"/>
</dbReference>
<comment type="subcellular location">
    <subcellularLocation>
        <location evidence="1">Cell membrane</location>
        <topology evidence="1">Peripheral membrane protein</topology>
    </subcellularLocation>
    <subcellularLocation>
        <location evidence="2">Cytoplasm</location>
    </subcellularLocation>
</comment>
<dbReference type="GO" id="GO:0005886">
    <property type="term" value="C:plasma membrane"/>
    <property type="evidence" value="ECO:0007669"/>
    <property type="project" value="UniProtKB-SubCell"/>
</dbReference>
<dbReference type="SUPFAM" id="SSF55550">
    <property type="entry name" value="SH2 domain"/>
    <property type="match status" value="1"/>
</dbReference>
<reference evidence="21" key="2">
    <citation type="submission" date="2020-10" db="UniProtKB">
        <authorList>
            <consortium name="WormBaseParasite"/>
        </authorList>
    </citation>
    <scope>IDENTIFICATION</scope>
</reference>
<keyword evidence="5 16" id="KW-0808">Transferase</keyword>
<dbReference type="InterPro" id="IPR020635">
    <property type="entry name" value="Tyr_kinase_cat_dom"/>
</dbReference>
<evidence type="ECO:0000256" key="14">
    <source>
        <dbReference type="PROSITE-ProRule" id="PRU00191"/>
    </source>
</evidence>
<evidence type="ECO:0000256" key="1">
    <source>
        <dbReference type="ARBA" id="ARBA00004202"/>
    </source>
</evidence>
<dbReference type="PROSITE" id="PS00109">
    <property type="entry name" value="PROTEIN_KINASE_TYR"/>
    <property type="match status" value="1"/>
</dbReference>
<dbReference type="PANTHER" id="PTHR24418">
    <property type="entry name" value="TYROSINE-PROTEIN KINASE"/>
    <property type="match status" value="1"/>
</dbReference>
<dbReference type="PRINTS" id="PR00109">
    <property type="entry name" value="TYRKINASE"/>
</dbReference>
<keyword evidence="20" id="KW-1185">Reference proteome</keyword>
<keyword evidence="7 16" id="KW-0418">Kinase</keyword>
<dbReference type="PROSITE" id="PS50001">
    <property type="entry name" value="SH2"/>
    <property type="match status" value="1"/>
</dbReference>
<evidence type="ECO:0000313" key="21">
    <source>
        <dbReference type="WBParaSite" id="Pan_g23677.t2"/>
    </source>
</evidence>
<dbReference type="InterPro" id="IPR017441">
    <property type="entry name" value="Protein_kinase_ATP_BS"/>
</dbReference>
<evidence type="ECO:0000256" key="6">
    <source>
        <dbReference type="ARBA" id="ARBA00022741"/>
    </source>
</evidence>
<comment type="catalytic activity">
    <reaction evidence="12 16">
        <text>L-tyrosyl-[protein] + ATP = O-phospho-L-tyrosyl-[protein] + ADP + H(+)</text>
        <dbReference type="Rhea" id="RHEA:10596"/>
        <dbReference type="Rhea" id="RHEA-COMP:10136"/>
        <dbReference type="Rhea" id="RHEA-COMP:20101"/>
        <dbReference type="ChEBI" id="CHEBI:15378"/>
        <dbReference type="ChEBI" id="CHEBI:30616"/>
        <dbReference type="ChEBI" id="CHEBI:46858"/>
        <dbReference type="ChEBI" id="CHEBI:61978"/>
        <dbReference type="ChEBI" id="CHEBI:456216"/>
        <dbReference type="EC" id="2.7.10.2"/>
    </reaction>
</comment>
<dbReference type="InterPro" id="IPR000719">
    <property type="entry name" value="Prot_kinase_dom"/>
</dbReference>
<dbReference type="SMART" id="SM00252">
    <property type="entry name" value="SH2"/>
    <property type="match status" value="1"/>
</dbReference>
<feature type="domain" description="Protein kinase" evidence="19">
    <location>
        <begin position="148"/>
        <end position="404"/>
    </location>
</feature>
<evidence type="ECO:0000256" key="17">
    <source>
        <dbReference type="SAM" id="MobiDB-lite"/>
    </source>
</evidence>
<dbReference type="InterPro" id="IPR036860">
    <property type="entry name" value="SH2_dom_sf"/>
</dbReference>
<dbReference type="Gene3D" id="3.30.200.20">
    <property type="entry name" value="Phosphorylase Kinase, domain 1"/>
    <property type="match status" value="1"/>
</dbReference>
<dbReference type="InterPro" id="IPR008266">
    <property type="entry name" value="Tyr_kinase_AS"/>
</dbReference>
<dbReference type="Proteomes" id="UP000492821">
    <property type="component" value="Unassembled WGS sequence"/>
</dbReference>
<dbReference type="FunFam" id="3.30.200.20:FF:000194">
    <property type="entry name" value="protein-tyrosine kinase 2-beta isoform X1"/>
    <property type="match status" value="1"/>
</dbReference>
<sequence>MAKKDKKDKEEKKDGEKKEGGTITQQDDEVSITDDVRGADYYHGLVPRVDIEPLLKKDGDFLLRKTDNKGESCQIVLAISAFHNDRVCHFMVNQDVDNSFYIEEHHEKSVSDLIQWHMRTKTALSTETGCKLRTPIERPNWLLNHDSLRLKKKLGEGAFGEVYLAEFSGATGKSEVAVKTMRDEASREARLKFMKEARLMRKFAHKHVVRIFGVAVHENPLMIVMEFCTGGSLVSYLRKNKEKMSLGTKLRFVTEAADGLWYLERMKCIHRDIAARNCLLTGKNELKISDFGMSDDKMSLQDDKIEKVPVKWLAPETMQQRLYSTSSDVWSYGIMVWEVYSEGADPYPGWTNLQTRAKVVMHDYRMEMPKDTPKAVSTLIAQCWEKEPGKRPNFGTIYKKLKEINKKEDSTMGKT</sequence>
<feature type="domain" description="SH2" evidence="18">
    <location>
        <begin position="41"/>
        <end position="136"/>
    </location>
</feature>
<dbReference type="GO" id="GO:0005524">
    <property type="term" value="F:ATP binding"/>
    <property type="evidence" value="ECO:0007669"/>
    <property type="project" value="UniProtKB-UniRule"/>
</dbReference>
<evidence type="ECO:0000256" key="9">
    <source>
        <dbReference type="ARBA" id="ARBA00022999"/>
    </source>
</evidence>
<evidence type="ECO:0000256" key="4">
    <source>
        <dbReference type="ARBA" id="ARBA00022490"/>
    </source>
</evidence>
<evidence type="ECO:0000259" key="19">
    <source>
        <dbReference type="PROSITE" id="PS50011"/>
    </source>
</evidence>
<evidence type="ECO:0000256" key="16">
    <source>
        <dbReference type="RuleBase" id="RU362096"/>
    </source>
</evidence>
<reference evidence="20" key="1">
    <citation type="journal article" date="2013" name="Genetics">
        <title>The draft genome and transcriptome of Panagrellus redivivus are shaped by the harsh demands of a free-living lifestyle.</title>
        <authorList>
            <person name="Srinivasan J."/>
            <person name="Dillman A.R."/>
            <person name="Macchietto M.G."/>
            <person name="Heikkinen L."/>
            <person name="Lakso M."/>
            <person name="Fracchia K.M."/>
            <person name="Antoshechkin I."/>
            <person name="Mortazavi A."/>
            <person name="Wong G."/>
            <person name="Sternberg P.W."/>
        </authorList>
    </citation>
    <scope>NUCLEOTIDE SEQUENCE [LARGE SCALE GENOMIC DNA]</scope>
    <source>
        <strain evidence="20">MT8872</strain>
    </source>
</reference>
<dbReference type="InterPro" id="IPR035849">
    <property type="entry name" value="Fes/Fps/Fer_SH2"/>
</dbReference>
<dbReference type="WBParaSite" id="Pan_g23677.t2">
    <property type="protein sequence ID" value="Pan_g23677.t2"/>
    <property type="gene ID" value="Pan_g23677"/>
</dbReference>
<dbReference type="Gene3D" id="3.30.505.10">
    <property type="entry name" value="SH2 domain"/>
    <property type="match status" value="1"/>
</dbReference>
<keyword evidence="10" id="KW-0472">Membrane</keyword>
<dbReference type="Pfam" id="PF07714">
    <property type="entry name" value="PK_Tyr_Ser-Thr"/>
    <property type="match status" value="1"/>
</dbReference>
<keyword evidence="6 15" id="KW-0547">Nucleotide-binding</keyword>
<evidence type="ECO:0000256" key="7">
    <source>
        <dbReference type="ARBA" id="ARBA00022777"/>
    </source>
</evidence>
<proteinExistence type="inferred from homology"/>
<evidence type="ECO:0000256" key="3">
    <source>
        <dbReference type="ARBA" id="ARBA00022475"/>
    </source>
</evidence>
<feature type="region of interest" description="Disordered" evidence="17">
    <location>
        <begin position="1"/>
        <end position="30"/>
    </location>
</feature>
<dbReference type="GO" id="GO:0005737">
    <property type="term" value="C:cytoplasm"/>
    <property type="evidence" value="ECO:0007669"/>
    <property type="project" value="UniProtKB-SubCell"/>
</dbReference>
<evidence type="ECO:0000256" key="10">
    <source>
        <dbReference type="ARBA" id="ARBA00023136"/>
    </source>
</evidence>
<evidence type="ECO:0000256" key="11">
    <source>
        <dbReference type="ARBA" id="ARBA00023137"/>
    </source>
</evidence>
<dbReference type="Pfam" id="PF00017">
    <property type="entry name" value="SH2"/>
    <property type="match status" value="1"/>
</dbReference>
<evidence type="ECO:0000313" key="20">
    <source>
        <dbReference type="Proteomes" id="UP000492821"/>
    </source>
</evidence>
<keyword evidence="9 14" id="KW-0727">SH2 domain</keyword>
<name>A0A7E4VQL2_PANRE</name>
<protein>
    <recommendedName>
        <fullName evidence="16">Tyrosine-protein kinase</fullName>
        <ecNumber evidence="16">2.7.10.2</ecNumber>
    </recommendedName>
</protein>
<keyword evidence="4" id="KW-0963">Cytoplasm</keyword>
<comment type="similarity">
    <text evidence="13">Belongs to the protein kinase superfamily. Tyr protein kinase family. Fes/fps subfamily.</text>
</comment>
<evidence type="ECO:0000256" key="13">
    <source>
        <dbReference type="ARBA" id="ARBA00061333"/>
    </source>
</evidence>
<dbReference type="SMART" id="SM00219">
    <property type="entry name" value="TyrKc"/>
    <property type="match status" value="1"/>
</dbReference>
<dbReference type="PROSITE" id="PS50011">
    <property type="entry name" value="PROTEIN_KINASE_DOM"/>
    <property type="match status" value="1"/>
</dbReference>
<keyword evidence="8 15" id="KW-0067">ATP-binding</keyword>
<feature type="binding site" evidence="15">
    <location>
        <position position="179"/>
    </location>
    <ligand>
        <name>ATP</name>
        <dbReference type="ChEBI" id="CHEBI:30616"/>
    </ligand>
</feature>
<dbReference type="GO" id="GO:0004715">
    <property type="term" value="F:non-membrane spanning protein tyrosine kinase activity"/>
    <property type="evidence" value="ECO:0007669"/>
    <property type="project" value="UniProtKB-EC"/>
</dbReference>